<evidence type="ECO:0000313" key="1">
    <source>
        <dbReference type="EMBL" id="NLR63454.1"/>
    </source>
</evidence>
<proteinExistence type="predicted"/>
<accession>A0A847RP70</accession>
<dbReference type="RefSeq" id="WP_168869452.1">
    <property type="nucleotide sequence ID" value="NZ_JABAIA010000001.1"/>
</dbReference>
<evidence type="ECO:0000313" key="2">
    <source>
        <dbReference type="Proteomes" id="UP000570474"/>
    </source>
</evidence>
<organism evidence="1 2">
    <name type="scientific">Chitinophaga varians</name>
    <dbReference type="NCBI Taxonomy" id="2202339"/>
    <lineage>
        <taxon>Bacteria</taxon>
        <taxon>Pseudomonadati</taxon>
        <taxon>Bacteroidota</taxon>
        <taxon>Chitinophagia</taxon>
        <taxon>Chitinophagales</taxon>
        <taxon>Chitinophagaceae</taxon>
        <taxon>Chitinophaga</taxon>
    </lineage>
</organism>
<dbReference type="PROSITE" id="PS51257">
    <property type="entry name" value="PROKAR_LIPOPROTEIN"/>
    <property type="match status" value="1"/>
</dbReference>
<gene>
    <name evidence="1" type="ORF">HGH92_03965</name>
</gene>
<protein>
    <submittedName>
        <fullName evidence="1">Uncharacterized protein</fullName>
    </submittedName>
</protein>
<reference evidence="1 2" key="1">
    <citation type="submission" date="2020-04" db="EMBL/GenBank/DDBJ databases">
        <authorList>
            <person name="Yin C."/>
        </authorList>
    </citation>
    <scope>NUCLEOTIDE SEQUENCE [LARGE SCALE GENOMIC DNA]</scope>
    <source>
        <strain evidence="1 2">Ae27</strain>
    </source>
</reference>
<sequence>MMKHKAIVFFVFSLIVLSCTERKLRTPKAYQNTIKLDADGYAKHKGVLTHQMRELITRHEQSFHSAEYYDSTALQIDTILYSKDYQKVILFVLTKNPVNRQLKPDKNYDWYYDAFCYLGVRQEDGFKLKWMDPFSIINFYDGEAASELIKDTYFTEFATLKEVNGEYKYKYNLDDMRFWDDPIWGKYFENN</sequence>
<dbReference type="Proteomes" id="UP000570474">
    <property type="component" value="Unassembled WGS sequence"/>
</dbReference>
<dbReference type="EMBL" id="JABAIA010000001">
    <property type="protein sequence ID" value="NLR63454.1"/>
    <property type="molecule type" value="Genomic_DNA"/>
</dbReference>
<comment type="caution">
    <text evidence="1">The sequence shown here is derived from an EMBL/GenBank/DDBJ whole genome shotgun (WGS) entry which is preliminary data.</text>
</comment>
<dbReference type="AlphaFoldDB" id="A0A847RP70"/>
<name>A0A847RP70_9BACT</name>
<keyword evidence="2" id="KW-1185">Reference proteome</keyword>